<keyword evidence="1" id="KW-0472">Membrane</keyword>
<reference evidence="3 4" key="1">
    <citation type="submission" date="2014-11" db="EMBL/GenBank/DDBJ databases">
        <title>Mycobacterium setense Manresensis Genome.</title>
        <authorList>
            <person name="Rech G."/>
            <person name="Sumoy L."/>
        </authorList>
    </citation>
    <scope>NUCLEOTIDE SEQUENCE [LARGE SCALE GENOMIC DNA]</scope>
    <source>
        <strain evidence="3 4">Manresensis</strain>
    </source>
</reference>
<dbReference type="Proteomes" id="UP000031004">
    <property type="component" value="Unassembled WGS sequence"/>
</dbReference>
<proteinExistence type="predicted"/>
<feature type="domain" description="Pyrrolo-quinoline quinone repeat" evidence="2">
    <location>
        <begin position="253"/>
        <end position="408"/>
    </location>
</feature>
<keyword evidence="4" id="KW-1185">Reference proteome</keyword>
<dbReference type="Gene3D" id="2.130.10.10">
    <property type="entry name" value="YVTN repeat-like/Quinoprotein amine dehydrogenase"/>
    <property type="match status" value="1"/>
</dbReference>
<dbReference type="InterPro" id="IPR011047">
    <property type="entry name" value="Quinoprotein_ADH-like_sf"/>
</dbReference>
<feature type="transmembrane region" description="Helical" evidence="1">
    <location>
        <begin position="20"/>
        <end position="42"/>
    </location>
</feature>
<sequence length="589" mass="61186">MVSEGSQKTAARVLGVLRSVGTMLAGAAVVLLVWAAALGAWARLIAPRSAAESAWYVVGLHRWGDALPNRMALAVAVIAVVLIAAMAYSVWRGRTARDLAATPAGAAGVAALLFIAYVSQGIPAFYRTAMDSSPVTAALPAGMASWWLCLAGAAATFLAARAIPRLERSAAKLLAVGAAIAVVVAAVVTVGALRAGDDGRFLDATTAPATDAPALPGALGKRTFTVSVPDAFADQGLPTYDIGSAGAGFAVYRDGRITAYGPDGKERWHYARTGPGDVGVTGMRVLDGGATVLAFIDGGLVGLDAITGQQLWIGAAAELQEAARGRFSVATGPFIVGWNDERVWTRYDGRTGRAMWSVPAPHPGCGIVEPVVTTSGVVSTVQCQDGKVWLTVLDPETGETGWDTVLSDKPIDPSLPIEQRYLQLGARPANGIGVFVSLVGSGAPNGALYADIAHRIVTALPADGRPAETYGPSEDFVVWYLTDRATRLTLFGPDGHQRCQVPDGVEPVRTNVQSLRVDQPAFVTFPDTLLLADRGPRGGAGSLRTFDSKTCTQTAAVPAEAVEGIIPVPGAVLVLRRDGQTLQVDGYTA</sequence>
<name>A0ABR4YZA3_9MYCO</name>
<comment type="caution">
    <text evidence="3">The sequence shown here is derived from an EMBL/GenBank/DDBJ whole genome shotgun (WGS) entry which is preliminary data.</text>
</comment>
<feature type="transmembrane region" description="Helical" evidence="1">
    <location>
        <begin position="103"/>
        <end position="126"/>
    </location>
</feature>
<keyword evidence="1" id="KW-0812">Transmembrane</keyword>
<dbReference type="RefSeq" id="WP_039318406.1">
    <property type="nucleotide sequence ID" value="NZ_JTLZ01000004.1"/>
</dbReference>
<evidence type="ECO:0000259" key="2">
    <source>
        <dbReference type="Pfam" id="PF13360"/>
    </source>
</evidence>
<feature type="transmembrane region" description="Helical" evidence="1">
    <location>
        <begin position="172"/>
        <end position="193"/>
    </location>
</feature>
<accession>A0ABR4YZA3</accession>
<gene>
    <name evidence="3" type="ORF">QQ44_06275</name>
</gene>
<feature type="transmembrane region" description="Helical" evidence="1">
    <location>
        <begin position="71"/>
        <end position="91"/>
    </location>
</feature>
<dbReference type="SUPFAM" id="SSF50998">
    <property type="entry name" value="Quinoprotein alcohol dehydrogenase-like"/>
    <property type="match status" value="1"/>
</dbReference>
<dbReference type="InterPro" id="IPR002372">
    <property type="entry name" value="PQQ_rpt_dom"/>
</dbReference>
<organism evidence="3 4">
    <name type="scientific">Mycolicibacterium setense</name>
    <dbReference type="NCBI Taxonomy" id="431269"/>
    <lineage>
        <taxon>Bacteria</taxon>
        <taxon>Bacillati</taxon>
        <taxon>Actinomycetota</taxon>
        <taxon>Actinomycetes</taxon>
        <taxon>Mycobacteriales</taxon>
        <taxon>Mycobacteriaceae</taxon>
        <taxon>Mycolicibacterium</taxon>
    </lineage>
</organism>
<dbReference type="Pfam" id="PF13360">
    <property type="entry name" value="PQQ_2"/>
    <property type="match status" value="1"/>
</dbReference>
<evidence type="ECO:0000313" key="3">
    <source>
        <dbReference type="EMBL" id="KHO27572.1"/>
    </source>
</evidence>
<dbReference type="EMBL" id="JTLZ01000004">
    <property type="protein sequence ID" value="KHO27572.1"/>
    <property type="molecule type" value="Genomic_DNA"/>
</dbReference>
<evidence type="ECO:0000256" key="1">
    <source>
        <dbReference type="SAM" id="Phobius"/>
    </source>
</evidence>
<feature type="transmembrane region" description="Helical" evidence="1">
    <location>
        <begin position="138"/>
        <end position="160"/>
    </location>
</feature>
<evidence type="ECO:0000313" key="4">
    <source>
        <dbReference type="Proteomes" id="UP000031004"/>
    </source>
</evidence>
<keyword evidence="1" id="KW-1133">Transmembrane helix</keyword>
<protein>
    <recommendedName>
        <fullName evidence="2">Pyrrolo-quinoline quinone repeat domain-containing protein</fullName>
    </recommendedName>
</protein>
<dbReference type="InterPro" id="IPR015943">
    <property type="entry name" value="WD40/YVTN_repeat-like_dom_sf"/>
</dbReference>